<feature type="compositionally biased region" description="Basic and acidic residues" evidence="1">
    <location>
        <begin position="450"/>
        <end position="477"/>
    </location>
</feature>
<dbReference type="InterPro" id="IPR021264">
    <property type="entry name" value="AFUB_079030/YDR124W-like"/>
</dbReference>
<feature type="region of interest" description="Disordered" evidence="1">
    <location>
        <begin position="1"/>
        <end position="41"/>
    </location>
</feature>
<comment type="caution">
    <text evidence="3">The sequence shown here is derived from an EMBL/GenBank/DDBJ whole genome shotgun (WGS) entry which is preliminary data.</text>
</comment>
<dbReference type="AlphaFoldDB" id="A0A2S5BD95"/>
<evidence type="ECO:0000313" key="3">
    <source>
        <dbReference type="EMBL" id="POY74742.1"/>
    </source>
</evidence>
<feature type="compositionally biased region" description="Low complexity" evidence="1">
    <location>
        <begin position="238"/>
        <end position="271"/>
    </location>
</feature>
<feature type="region of interest" description="Disordered" evidence="1">
    <location>
        <begin position="441"/>
        <end position="702"/>
    </location>
</feature>
<dbReference type="InterPro" id="IPR047092">
    <property type="entry name" value="AFUB_07903/YDR124W-like_hel"/>
</dbReference>
<protein>
    <recommendedName>
        <fullName evidence="2">Subtelomeric hrmA-associated cluster protein AFUB-079030/YDR124W-like helical bundle domain-containing protein</fullName>
    </recommendedName>
</protein>
<dbReference type="STRING" id="741276.A0A2S5BD95"/>
<feature type="region of interest" description="Disordered" evidence="1">
    <location>
        <begin position="767"/>
        <end position="791"/>
    </location>
</feature>
<evidence type="ECO:0000256" key="1">
    <source>
        <dbReference type="SAM" id="MobiDB-lite"/>
    </source>
</evidence>
<dbReference type="OrthoDB" id="5338458at2759"/>
<dbReference type="Pfam" id="PF11001">
    <property type="entry name" value="AFUB_07903_YDR124W_hel"/>
    <property type="match status" value="1"/>
</dbReference>
<dbReference type="PANTHER" id="PTHR36102:SF1">
    <property type="entry name" value="YDR124W-LIKE HELICAL BUNDLE DOMAIN-CONTAINING PROTEIN"/>
    <property type="match status" value="1"/>
</dbReference>
<proteinExistence type="predicted"/>
<feature type="compositionally biased region" description="Low complexity" evidence="1">
    <location>
        <begin position="594"/>
        <end position="607"/>
    </location>
</feature>
<feature type="compositionally biased region" description="Basic and acidic residues" evidence="1">
    <location>
        <begin position="640"/>
        <end position="650"/>
    </location>
</feature>
<dbReference type="PANTHER" id="PTHR36102">
    <property type="entry name" value="CHROMOSOME 10, WHOLE GENOME SHOTGUN SEQUENCE"/>
    <property type="match status" value="1"/>
</dbReference>
<dbReference type="Proteomes" id="UP000237144">
    <property type="component" value="Unassembled WGS sequence"/>
</dbReference>
<feature type="region of interest" description="Disordered" evidence="1">
    <location>
        <begin position="238"/>
        <end position="276"/>
    </location>
</feature>
<evidence type="ECO:0000313" key="4">
    <source>
        <dbReference type="Proteomes" id="UP000237144"/>
    </source>
</evidence>
<name>A0A2S5BD95_9BASI</name>
<dbReference type="EMBL" id="PJQD01000022">
    <property type="protein sequence ID" value="POY74742.1"/>
    <property type="molecule type" value="Genomic_DNA"/>
</dbReference>
<gene>
    <name evidence="3" type="ORF">BMF94_2218</name>
</gene>
<feature type="domain" description="Subtelomeric hrmA-associated cluster protein AFUB-079030/YDR124W-like helical bundle" evidence="2">
    <location>
        <begin position="289"/>
        <end position="401"/>
    </location>
</feature>
<organism evidence="3 4">
    <name type="scientific">Rhodotorula taiwanensis</name>
    <dbReference type="NCBI Taxonomy" id="741276"/>
    <lineage>
        <taxon>Eukaryota</taxon>
        <taxon>Fungi</taxon>
        <taxon>Dikarya</taxon>
        <taxon>Basidiomycota</taxon>
        <taxon>Pucciniomycotina</taxon>
        <taxon>Microbotryomycetes</taxon>
        <taxon>Sporidiobolales</taxon>
        <taxon>Sporidiobolaceae</taxon>
        <taxon>Rhodotorula</taxon>
    </lineage>
</organism>
<keyword evidence="4" id="KW-1185">Reference proteome</keyword>
<sequence length="971" mass="103862">MASLAPDMAVDEESMPPEPTRVHHSGGRLGTAYGKITSPAKAERHYRTQKLRFLRMLGHATFRNGSHFAILWVSPTAQTAEVFGSEALQPKLDEWLGPRVQRQAMSCARQLNQRKAGHDLAAFGASVGRSEIFRQDGEVIDPYLDDADDQLEADETDGLNSERACAGTSARGHSAPSRLAAEPEAIQAADGPQLDQSSSVPLLTRDVSQVAAGSASPDRALAKTESLSSMPATPVLRAAAESEATRAASESTAPSPRPAEPSAAPPSSASAVTGGPVQSDLVDRQFTSAELEQWYSSRFDQLEYKVEKLVCRVWIKAIAPGKHKKFPYQDGDASKPEWWPADLRHKEPDHITKPERLQLLVHLIRRGPGTIVALEAATAANSALIPSEKSAILSSIYNVARQERKPNPTDPGSSPRTFCVSIPTETCGAFGADVGVRRKKRQAFAAATHSSDRSRRTRSRLEDTPPRALETSERERISAQTSEAMGDDDESPKAAEPACGDRTSSPSLGRNLPQAGTSAAPPSPPLAAAAASADRFKGAETEVSASGRPKRKLVAPARFAASTHSIGPQRARRPRLLDVGGASHRTEEGSARGSLLASLSSDSASADNAVFGETRLSAPDGTPLQSSAGLRSPPPTGEASRQRQPDREANQAKLARPSDAFSPETRDSSSGLHSPPPTGDSTRNRESWAAAGRFVRAPPPTSVPVAVASTVTNIIGDSLEPSPFRFSTAYTASDVCRGAFVAPTRNGLRWTESPDPSRQLDHPALVLGRDSTYGPPHSNEGTDRPPQAHFPSFDGFSHDIHAFPTSDIYTRPPDDRHSTPLRFIHDPVSRSRMQDVRDPYLMTPPGSGGDPYSMGPSRVPLVPTEDDWSAAFARQLDAAILAVGAADVFHSGNDLDDEELVSSEVMTSQTSVAETGSRTIRANLHSDDMHSGASTAFYAPQLSNFSPVRLHHGERNAPLASHSSDSLDAFF</sequence>
<evidence type="ECO:0000259" key="2">
    <source>
        <dbReference type="Pfam" id="PF11001"/>
    </source>
</evidence>
<accession>A0A2S5BD95</accession>
<feature type="region of interest" description="Disordered" evidence="1">
    <location>
        <begin position="156"/>
        <end position="180"/>
    </location>
</feature>
<reference evidence="3 4" key="1">
    <citation type="journal article" date="2018" name="Front. Microbiol.">
        <title>Prospects for Fungal Bioremediation of Acidic Radioactive Waste Sites: Characterization and Genome Sequence of Rhodotorula taiwanensis MD1149.</title>
        <authorList>
            <person name="Tkavc R."/>
            <person name="Matrosova V.Y."/>
            <person name="Grichenko O.E."/>
            <person name="Gostincar C."/>
            <person name="Volpe R.P."/>
            <person name="Klimenkova P."/>
            <person name="Gaidamakova E.K."/>
            <person name="Zhou C.E."/>
            <person name="Stewart B.J."/>
            <person name="Lyman M.G."/>
            <person name="Malfatti S.A."/>
            <person name="Rubinfeld B."/>
            <person name="Courtot M."/>
            <person name="Singh J."/>
            <person name="Dalgard C.L."/>
            <person name="Hamilton T."/>
            <person name="Frey K.G."/>
            <person name="Gunde-Cimerman N."/>
            <person name="Dugan L."/>
            <person name="Daly M.J."/>
        </authorList>
    </citation>
    <scope>NUCLEOTIDE SEQUENCE [LARGE SCALE GENOMIC DNA]</scope>
    <source>
        <strain evidence="3 4">MD1149</strain>
    </source>
</reference>